<dbReference type="InterPro" id="IPR000086">
    <property type="entry name" value="NUDIX_hydrolase_dom"/>
</dbReference>
<protein>
    <recommendedName>
        <fullName evidence="1">Nudix hydrolase domain-containing protein</fullName>
    </recommendedName>
</protein>
<dbReference type="PROSITE" id="PS51462">
    <property type="entry name" value="NUDIX"/>
    <property type="match status" value="1"/>
</dbReference>
<dbReference type="Pfam" id="PF00293">
    <property type="entry name" value="NUDIX"/>
    <property type="match status" value="1"/>
</dbReference>
<dbReference type="AlphaFoldDB" id="A0A918TU59"/>
<organism evidence="2 3">
    <name type="scientific">Streptomyces cinnamoneus</name>
    <name type="common">Streptoverticillium cinnamoneum</name>
    <dbReference type="NCBI Taxonomy" id="53446"/>
    <lineage>
        <taxon>Bacteria</taxon>
        <taxon>Bacillati</taxon>
        <taxon>Actinomycetota</taxon>
        <taxon>Actinomycetes</taxon>
        <taxon>Kitasatosporales</taxon>
        <taxon>Streptomycetaceae</taxon>
        <taxon>Streptomyces</taxon>
        <taxon>Streptomyces cinnamoneus group</taxon>
    </lineage>
</organism>
<reference evidence="2" key="1">
    <citation type="journal article" date="2014" name="Int. J. Syst. Evol. Microbiol.">
        <title>Complete genome sequence of Corynebacterium casei LMG S-19264T (=DSM 44701T), isolated from a smear-ripened cheese.</title>
        <authorList>
            <consortium name="US DOE Joint Genome Institute (JGI-PGF)"/>
            <person name="Walter F."/>
            <person name="Albersmeier A."/>
            <person name="Kalinowski J."/>
            <person name="Ruckert C."/>
        </authorList>
    </citation>
    <scope>NUCLEOTIDE SEQUENCE</scope>
    <source>
        <strain evidence="2">JCM 4633</strain>
    </source>
</reference>
<sequence>MSASDPFSCPVDVMVLLHRSDGRVLLLRRPNDLYDAGALTPPAGPLQPGEPVTDRAVREVHRQAGVAVDPGALEFCHLVHHRTPAGTGRLGVVFTAQHWSGRPRLTKAGVPAGVVWAEPARPPAGCSPYAASVLSQFSTGALLSTHGWTTTTGGTA</sequence>
<reference evidence="2" key="2">
    <citation type="submission" date="2020-09" db="EMBL/GenBank/DDBJ databases">
        <authorList>
            <person name="Sun Q."/>
            <person name="Ohkuma M."/>
        </authorList>
    </citation>
    <scope>NUCLEOTIDE SEQUENCE</scope>
    <source>
        <strain evidence="2">JCM 4633</strain>
    </source>
</reference>
<name>A0A918TU59_STRCJ</name>
<gene>
    <name evidence="2" type="ORF">GCM10010507_41460</name>
</gene>
<accession>A0A918TU59</accession>
<dbReference type="EMBL" id="BMVB01000014">
    <property type="protein sequence ID" value="GHC60136.1"/>
    <property type="molecule type" value="Genomic_DNA"/>
</dbReference>
<evidence type="ECO:0000313" key="3">
    <source>
        <dbReference type="Proteomes" id="UP000646244"/>
    </source>
</evidence>
<dbReference type="Gene3D" id="3.90.79.10">
    <property type="entry name" value="Nucleoside Triphosphate Pyrophosphohydrolase"/>
    <property type="match status" value="1"/>
</dbReference>
<feature type="domain" description="Nudix hydrolase" evidence="1">
    <location>
        <begin position="6"/>
        <end position="139"/>
    </location>
</feature>
<dbReference type="InterPro" id="IPR015797">
    <property type="entry name" value="NUDIX_hydrolase-like_dom_sf"/>
</dbReference>
<evidence type="ECO:0000313" key="2">
    <source>
        <dbReference type="EMBL" id="GHC60136.1"/>
    </source>
</evidence>
<evidence type="ECO:0000259" key="1">
    <source>
        <dbReference type="PROSITE" id="PS51462"/>
    </source>
</evidence>
<dbReference type="RefSeq" id="WP_229844973.1">
    <property type="nucleotide sequence ID" value="NZ_BMVB01000014.1"/>
</dbReference>
<dbReference type="SUPFAM" id="SSF55811">
    <property type="entry name" value="Nudix"/>
    <property type="match status" value="1"/>
</dbReference>
<dbReference type="Proteomes" id="UP000646244">
    <property type="component" value="Unassembled WGS sequence"/>
</dbReference>
<comment type="caution">
    <text evidence="2">The sequence shown here is derived from an EMBL/GenBank/DDBJ whole genome shotgun (WGS) entry which is preliminary data.</text>
</comment>
<proteinExistence type="predicted"/>